<dbReference type="InterPro" id="IPR027469">
    <property type="entry name" value="Cation_efflux_TMD_sf"/>
</dbReference>
<dbReference type="Proteomes" id="UP000326837">
    <property type="component" value="Chromosome"/>
</dbReference>
<evidence type="ECO:0000259" key="7">
    <source>
        <dbReference type="Pfam" id="PF01545"/>
    </source>
</evidence>
<accession>A0A5K7X6K6</accession>
<dbReference type="AlphaFoldDB" id="A0A5K7X6K6"/>
<dbReference type="SUPFAM" id="SSF161111">
    <property type="entry name" value="Cation efflux protein transmembrane domain-like"/>
    <property type="match status" value="1"/>
</dbReference>
<dbReference type="InterPro" id="IPR058533">
    <property type="entry name" value="Cation_efflux_TM"/>
</dbReference>
<feature type="transmembrane region" description="Helical" evidence="6">
    <location>
        <begin position="12"/>
        <end position="32"/>
    </location>
</feature>
<dbReference type="NCBIfam" id="TIGR01297">
    <property type="entry name" value="CDF"/>
    <property type="match status" value="1"/>
</dbReference>
<evidence type="ECO:0000313" key="8">
    <source>
        <dbReference type="EMBL" id="BBO32210.1"/>
    </source>
</evidence>
<keyword evidence="3" id="KW-0864">Zinc transport</keyword>
<gene>
    <name evidence="8" type="ORF">PLANPX_1822</name>
</gene>
<protein>
    <submittedName>
        <fullName evidence="8">Cobalt-zinc-cadmium resistance protein CzcD</fullName>
    </submittedName>
</protein>
<evidence type="ECO:0000256" key="5">
    <source>
        <dbReference type="ARBA" id="ARBA00023136"/>
    </source>
</evidence>
<evidence type="ECO:0000256" key="6">
    <source>
        <dbReference type="SAM" id="Phobius"/>
    </source>
</evidence>
<dbReference type="Pfam" id="PF01545">
    <property type="entry name" value="Cation_efflux"/>
    <property type="match status" value="1"/>
</dbReference>
<feature type="transmembrane region" description="Helical" evidence="6">
    <location>
        <begin position="79"/>
        <end position="98"/>
    </location>
</feature>
<evidence type="ECO:0000256" key="2">
    <source>
        <dbReference type="ARBA" id="ARBA00022692"/>
    </source>
</evidence>
<keyword evidence="9" id="KW-1185">Reference proteome</keyword>
<dbReference type="PANTHER" id="PTHR11562:SF17">
    <property type="entry name" value="RE54080P-RELATED"/>
    <property type="match status" value="1"/>
</dbReference>
<feature type="transmembrane region" description="Helical" evidence="6">
    <location>
        <begin position="143"/>
        <end position="166"/>
    </location>
</feature>
<evidence type="ECO:0000256" key="1">
    <source>
        <dbReference type="ARBA" id="ARBA00004141"/>
    </source>
</evidence>
<keyword evidence="3" id="KW-0406">Ion transport</keyword>
<keyword evidence="4 6" id="KW-1133">Transmembrane helix</keyword>
<keyword evidence="3" id="KW-0813">Transport</keyword>
<evidence type="ECO:0000313" key="9">
    <source>
        <dbReference type="Proteomes" id="UP000326837"/>
    </source>
</evidence>
<reference evidence="9" key="1">
    <citation type="submission" date="2019-10" db="EMBL/GenBank/DDBJ databases">
        <title>Lacipirellula parvula gen. nov., sp. nov., representing a lineage of planctomycetes widespread in freshwater anoxic habitats, and description of the family Lacipirellulaceae.</title>
        <authorList>
            <person name="Dedysh S.N."/>
            <person name="Kulichevskaya I.S."/>
            <person name="Beletsky A.V."/>
            <person name="Rakitin A.L."/>
            <person name="Mardanov A.V."/>
            <person name="Ivanova A.A."/>
            <person name="Saltykova V.X."/>
            <person name="Rijpstra W.I.C."/>
            <person name="Sinninghe Damste J.S."/>
            <person name="Ravin N.V."/>
        </authorList>
    </citation>
    <scope>NUCLEOTIDE SEQUENCE [LARGE SCALE GENOMIC DNA]</scope>
    <source>
        <strain evidence="9">PX69</strain>
    </source>
</reference>
<keyword evidence="5 6" id="KW-0472">Membrane</keyword>
<evidence type="ECO:0000256" key="4">
    <source>
        <dbReference type="ARBA" id="ARBA00022989"/>
    </source>
</evidence>
<proteinExistence type="predicted"/>
<dbReference type="Gene3D" id="1.20.1510.10">
    <property type="entry name" value="Cation efflux protein transmembrane domain"/>
    <property type="match status" value="1"/>
</dbReference>
<dbReference type="RefSeq" id="WP_152098215.1">
    <property type="nucleotide sequence ID" value="NZ_AP021861.1"/>
</dbReference>
<keyword evidence="3" id="KW-0862">Zinc</keyword>
<feature type="transmembrane region" description="Helical" evidence="6">
    <location>
        <begin position="172"/>
        <end position="190"/>
    </location>
</feature>
<dbReference type="InterPro" id="IPR050681">
    <property type="entry name" value="CDF/SLC30A"/>
</dbReference>
<keyword evidence="2 6" id="KW-0812">Transmembrane</keyword>
<dbReference type="GO" id="GO:0005385">
    <property type="term" value="F:zinc ion transmembrane transporter activity"/>
    <property type="evidence" value="ECO:0007669"/>
    <property type="project" value="TreeGrafter"/>
</dbReference>
<dbReference type="GO" id="GO:0005886">
    <property type="term" value="C:plasma membrane"/>
    <property type="evidence" value="ECO:0007669"/>
    <property type="project" value="TreeGrafter"/>
</dbReference>
<evidence type="ECO:0000256" key="3">
    <source>
        <dbReference type="ARBA" id="ARBA00022906"/>
    </source>
</evidence>
<sequence>MHDHPHPAGKNLRFAFFVNFVFTFIEIAGGIWTGSVAILSDAVHDAGDCISLGLAWYLQGVSDREANERFTYGYRRLSALGAFITGCVLIVGLGFVAYESIHRLFEPKEVRAGGMVALAVVGVLANGAAAWRLRSGTSLNEQVATWHLLEDTLGWVAVLIGGTIMAFWDVPIIDPLLSIGISIFVLYNVVRNLKKVGMVFLQASPAGFDVEAFRKEALELPKVVELHDTYTWTLDGERHVIATHLLMRSGTTREEICAAKGELYRLLRNREFEHITIETELEGEHCNSEFPPAGHQCDHH</sequence>
<comment type="subcellular location">
    <subcellularLocation>
        <location evidence="1">Membrane</location>
        <topology evidence="1">Multi-pass membrane protein</topology>
    </subcellularLocation>
</comment>
<dbReference type="InterPro" id="IPR002524">
    <property type="entry name" value="Cation_efflux"/>
</dbReference>
<dbReference type="EMBL" id="AP021861">
    <property type="protein sequence ID" value="BBO32210.1"/>
    <property type="molecule type" value="Genomic_DNA"/>
</dbReference>
<dbReference type="InterPro" id="IPR036837">
    <property type="entry name" value="Cation_efflux_CTD_sf"/>
</dbReference>
<organism evidence="8 9">
    <name type="scientific">Lacipirellula parvula</name>
    <dbReference type="NCBI Taxonomy" id="2650471"/>
    <lineage>
        <taxon>Bacteria</taxon>
        <taxon>Pseudomonadati</taxon>
        <taxon>Planctomycetota</taxon>
        <taxon>Planctomycetia</taxon>
        <taxon>Pirellulales</taxon>
        <taxon>Lacipirellulaceae</taxon>
        <taxon>Lacipirellula</taxon>
    </lineage>
</organism>
<dbReference type="KEGG" id="lpav:PLANPX_1822"/>
<name>A0A5K7X6K6_9BACT</name>
<feature type="domain" description="Cation efflux protein transmembrane" evidence="7">
    <location>
        <begin position="14"/>
        <end position="196"/>
    </location>
</feature>
<dbReference type="PANTHER" id="PTHR11562">
    <property type="entry name" value="CATION EFFLUX PROTEIN/ ZINC TRANSPORTER"/>
    <property type="match status" value="1"/>
</dbReference>
<feature type="transmembrane region" description="Helical" evidence="6">
    <location>
        <begin position="110"/>
        <end position="131"/>
    </location>
</feature>
<dbReference type="SUPFAM" id="SSF160240">
    <property type="entry name" value="Cation efflux protein cytoplasmic domain-like"/>
    <property type="match status" value="1"/>
</dbReference>